<gene>
    <name evidence="10" type="primary">rnfD</name>
    <name evidence="11" type="ORF">ACFOSS_02535</name>
</gene>
<keyword evidence="5 10" id="KW-0812">Transmembrane</keyword>
<dbReference type="NCBIfam" id="TIGR01946">
    <property type="entry name" value="rnfD"/>
    <property type="match status" value="1"/>
</dbReference>
<dbReference type="PANTHER" id="PTHR30578">
    <property type="entry name" value="ELECTRON TRANSPORT COMPLEX PROTEIN RNFD"/>
    <property type="match status" value="1"/>
</dbReference>
<feature type="transmembrane region" description="Helical" evidence="10">
    <location>
        <begin position="122"/>
        <end position="141"/>
    </location>
</feature>
<keyword evidence="7 10" id="KW-0249">Electron transport</keyword>
<evidence type="ECO:0000256" key="10">
    <source>
        <dbReference type="HAMAP-Rule" id="MF_00462"/>
    </source>
</evidence>
<comment type="subcellular location">
    <subcellularLocation>
        <location evidence="10">Cell inner membrane</location>
        <topology evidence="10">Multi-pass membrane protein</topology>
    </subcellularLocation>
</comment>
<feature type="transmembrane region" description="Helical" evidence="10">
    <location>
        <begin position="92"/>
        <end position="110"/>
    </location>
</feature>
<dbReference type="EMBL" id="JBHSAF010000001">
    <property type="protein sequence ID" value="MFC3912342.1"/>
    <property type="molecule type" value="Genomic_DNA"/>
</dbReference>
<evidence type="ECO:0000313" key="11">
    <source>
        <dbReference type="EMBL" id="MFC3912342.1"/>
    </source>
</evidence>
<dbReference type="RefSeq" id="WP_377150451.1">
    <property type="nucleotide sequence ID" value="NZ_JBHSAF010000001.1"/>
</dbReference>
<dbReference type="EC" id="7.-.-.-" evidence="10"/>
<comment type="caution">
    <text evidence="11">The sequence shown here is derived from an EMBL/GenBank/DDBJ whole genome shotgun (WGS) entry which is preliminary data.</text>
</comment>
<feature type="transmembrane region" description="Helical" evidence="10">
    <location>
        <begin position="211"/>
        <end position="230"/>
    </location>
</feature>
<dbReference type="PANTHER" id="PTHR30578:SF0">
    <property type="entry name" value="ION-TRANSLOCATING OXIDOREDUCTASE COMPLEX SUBUNIT D"/>
    <property type="match status" value="1"/>
</dbReference>
<keyword evidence="6 10" id="KW-1278">Translocase</keyword>
<comment type="caution">
    <text evidence="10">Lacks conserved residue(s) required for the propagation of feature annotation.</text>
</comment>
<dbReference type="Proteomes" id="UP001595692">
    <property type="component" value="Unassembled WGS sequence"/>
</dbReference>
<evidence type="ECO:0000256" key="1">
    <source>
        <dbReference type="ARBA" id="ARBA00022448"/>
    </source>
</evidence>
<keyword evidence="3 10" id="KW-0285">Flavoprotein</keyword>
<dbReference type="InterPro" id="IPR004338">
    <property type="entry name" value="NqrB/RnfD"/>
</dbReference>
<evidence type="ECO:0000256" key="4">
    <source>
        <dbReference type="ARBA" id="ARBA00022643"/>
    </source>
</evidence>
<comment type="subunit">
    <text evidence="10">The complex is composed of six subunits: RnfA, RnfB, RnfC, RnfD, RnfE and RnfG.</text>
</comment>
<name>A0ABV8CJG9_9GAMM</name>
<proteinExistence type="inferred from homology"/>
<keyword evidence="1 10" id="KW-0813">Transport</keyword>
<evidence type="ECO:0000256" key="5">
    <source>
        <dbReference type="ARBA" id="ARBA00022692"/>
    </source>
</evidence>
<keyword evidence="8 10" id="KW-1133">Transmembrane helix</keyword>
<evidence type="ECO:0000256" key="7">
    <source>
        <dbReference type="ARBA" id="ARBA00022982"/>
    </source>
</evidence>
<comment type="function">
    <text evidence="10">Part of a membrane-bound complex that couples electron transfer with translocation of ions across the membrane.</text>
</comment>
<dbReference type="HAMAP" id="MF_00462">
    <property type="entry name" value="RsxD_RnfD"/>
    <property type="match status" value="1"/>
</dbReference>
<dbReference type="Pfam" id="PF03116">
    <property type="entry name" value="NQR2_RnfD_RnfE"/>
    <property type="match status" value="1"/>
</dbReference>
<keyword evidence="12" id="KW-1185">Reference proteome</keyword>
<comment type="similarity">
    <text evidence="10">Belongs to the NqrB/RnfD family.</text>
</comment>
<accession>A0ABV8CJG9</accession>
<keyword evidence="4 10" id="KW-0288">FMN</keyword>
<feature type="transmembrane region" description="Helical" evidence="10">
    <location>
        <begin position="236"/>
        <end position="256"/>
    </location>
</feature>
<evidence type="ECO:0000256" key="3">
    <source>
        <dbReference type="ARBA" id="ARBA00022630"/>
    </source>
</evidence>
<feature type="modified residue" description="FMN phosphoryl threonine" evidence="10">
    <location>
        <position position="162"/>
    </location>
</feature>
<organism evidence="11 12">
    <name type="scientific">Pseudaeromonas sharmana</name>
    <dbReference type="NCBI Taxonomy" id="328412"/>
    <lineage>
        <taxon>Bacteria</taxon>
        <taxon>Pseudomonadati</taxon>
        <taxon>Pseudomonadota</taxon>
        <taxon>Gammaproteobacteria</taxon>
        <taxon>Aeromonadales</taxon>
        <taxon>Aeromonadaceae</taxon>
        <taxon>Pseudaeromonas</taxon>
    </lineage>
</organism>
<evidence type="ECO:0000313" key="12">
    <source>
        <dbReference type="Proteomes" id="UP001595692"/>
    </source>
</evidence>
<evidence type="ECO:0000256" key="6">
    <source>
        <dbReference type="ARBA" id="ARBA00022967"/>
    </source>
</evidence>
<feature type="transmembrane region" description="Helical" evidence="10">
    <location>
        <begin position="180"/>
        <end position="204"/>
    </location>
</feature>
<sequence length="325" mass="34403">MMALRAPHAHEGITIPTLMFKVILALLPAAVLGTLQFGFPALFLLLTCLVTALVCEAACQKLNPAAAGKLNDGSALLTALLLAMSLPPHAPMWIGALGTAFAILFGKQIYGGLGQNLFNPAMLARVVLLIAFPVEMTHWITPSDIFSGQWYGLNIDGLSGATTLGLYKEGKEQFDLLSHLMGLSSGSLGETAALLLVAGGLWLMQQQVFTWHVPVATLVCCLLPGSLLWWFDPAAIPTPLAQLTSGGLLLGAFFIATDPVTSPTSASGKLWFGAGLGLLIFTIRAFGNFPEGVAFAVLIMNAATPLIDNFTRQTVYGHQAKEEQA</sequence>
<protein>
    <recommendedName>
        <fullName evidence="10">Ion-translocating oxidoreductase complex subunit D</fullName>
        <ecNumber evidence="10">7.-.-.-</ecNumber>
    </recommendedName>
    <alternativeName>
        <fullName evidence="10">Rnf electron transport complex subunit D</fullName>
    </alternativeName>
</protein>
<dbReference type="InterPro" id="IPR011303">
    <property type="entry name" value="RnfD_bac"/>
</dbReference>
<keyword evidence="10" id="KW-1003">Cell membrane</keyword>
<keyword evidence="2 10" id="KW-0597">Phosphoprotein</keyword>
<evidence type="ECO:0000256" key="8">
    <source>
        <dbReference type="ARBA" id="ARBA00022989"/>
    </source>
</evidence>
<comment type="cofactor">
    <cofactor evidence="10">
        <name>FMN</name>
        <dbReference type="ChEBI" id="CHEBI:58210"/>
    </cofactor>
</comment>
<feature type="transmembrane region" description="Helical" evidence="10">
    <location>
        <begin position="268"/>
        <end position="287"/>
    </location>
</feature>
<keyword evidence="9 10" id="KW-0472">Membrane</keyword>
<evidence type="ECO:0000256" key="9">
    <source>
        <dbReference type="ARBA" id="ARBA00023136"/>
    </source>
</evidence>
<keyword evidence="10" id="KW-0997">Cell inner membrane</keyword>
<reference evidence="12" key="1">
    <citation type="journal article" date="2019" name="Int. J. Syst. Evol. Microbiol.">
        <title>The Global Catalogue of Microorganisms (GCM) 10K type strain sequencing project: providing services to taxonomists for standard genome sequencing and annotation.</title>
        <authorList>
            <consortium name="The Broad Institute Genomics Platform"/>
            <consortium name="The Broad Institute Genome Sequencing Center for Infectious Disease"/>
            <person name="Wu L."/>
            <person name="Ma J."/>
        </authorList>
    </citation>
    <scope>NUCLEOTIDE SEQUENCE [LARGE SCALE GENOMIC DNA]</scope>
    <source>
        <strain evidence="12">CCUG 54939</strain>
    </source>
</reference>
<evidence type="ECO:0000256" key="2">
    <source>
        <dbReference type="ARBA" id="ARBA00022553"/>
    </source>
</evidence>